<evidence type="ECO:0000313" key="13">
    <source>
        <dbReference type="EMBL" id="GAA51326.1"/>
    </source>
</evidence>
<evidence type="ECO:0000259" key="12">
    <source>
        <dbReference type="PROSITE" id="PS51186"/>
    </source>
</evidence>
<dbReference type="PROSITE" id="PS51186">
    <property type="entry name" value="GNAT"/>
    <property type="match status" value="1"/>
</dbReference>
<sequence length="464" mass="53227">MLDAKKYLGIWLSSNMSFSLHHEKFGQKAFTVLRMIQRTFSPSTRVDFQILYGAYGERQQLSDKNKADPGNLGEWLDGVYHSVNQRRRGPGEQYDNHTAEDLEQKQNNPTDSSSENEKDEFYQDLSRLLRSAKRTDMVILAGDMNAQVGRLSPEEAQLGVGACTTTGTSWGKCEIKFSDNNRSEIQVTIEITSASALTKVFRSVVAPTRYRAGHLASLLDPVITIEGYFVYQILIKAPLGHSDHCVLTFDFICHLSRYPKPQAWSRNFSVMDQKLLKRIRRLLETRSQLFFRKITTGDAEDEPAFRNTRHRCVYANSRGRVKVHVKLSPEFTTLSGFREEDPEDVPYGHITSLAVKRPYRRLGIAQSLMNFASRAMVENFHARYVSLHVRKSNRAALTLYKKTLHFVVADVEPKYYADGEDAYAMKRDLRCIWEKVQFPFLSTYLFQYGPPGVPFKETKNKLDT</sequence>
<comment type="catalytic activity">
    <reaction evidence="7">
        <text>N-terminal glycyl-[protein] + acetyl-CoA = N-terminal N(alpha)-acetylglycyl-[protein] + CoA + H(+)</text>
        <dbReference type="Rhea" id="RHEA:50496"/>
        <dbReference type="Rhea" id="RHEA-COMP:12666"/>
        <dbReference type="Rhea" id="RHEA-COMP:12700"/>
        <dbReference type="ChEBI" id="CHEBI:15378"/>
        <dbReference type="ChEBI" id="CHEBI:57287"/>
        <dbReference type="ChEBI" id="CHEBI:57288"/>
        <dbReference type="ChEBI" id="CHEBI:64723"/>
        <dbReference type="ChEBI" id="CHEBI:133369"/>
        <dbReference type="EC" id="2.3.1.255"/>
    </reaction>
</comment>
<organism evidence="13 14">
    <name type="scientific">Clonorchis sinensis</name>
    <name type="common">Chinese liver fluke</name>
    <dbReference type="NCBI Taxonomy" id="79923"/>
    <lineage>
        <taxon>Eukaryota</taxon>
        <taxon>Metazoa</taxon>
        <taxon>Spiralia</taxon>
        <taxon>Lophotrochozoa</taxon>
        <taxon>Platyhelminthes</taxon>
        <taxon>Trematoda</taxon>
        <taxon>Digenea</taxon>
        <taxon>Opisthorchiida</taxon>
        <taxon>Opisthorchiata</taxon>
        <taxon>Opisthorchiidae</taxon>
        <taxon>Clonorchis</taxon>
    </lineage>
</organism>
<dbReference type="GO" id="GO:1990190">
    <property type="term" value="F:protein-N-terminal-glutamate acetyltransferase activity"/>
    <property type="evidence" value="ECO:0007669"/>
    <property type="project" value="TreeGrafter"/>
</dbReference>
<comment type="catalytic activity">
    <reaction evidence="8">
        <text>N-terminal L-alanyl-[protein] + acetyl-CoA = N-terminal N(alpha)-acetyl-L-alanyl-[protein] + CoA + H(+)</text>
        <dbReference type="Rhea" id="RHEA:50500"/>
        <dbReference type="Rhea" id="RHEA-COMP:12701"/>
        <dbReference type="Rhea" id="RHEA-COMP:12702"/>
        <dbReference type="ChEBI" id="CHEBI:15378"/>
        <dbReference type="ChEBI" id="CHEBI:57287"/>
        <dbReference type="ChEBI" id="CHEBI:57288"/>
        <dbReference type="ChEBI" id="CHEBI:64718"/>
        <dbReference type="ChEBI" id="CHEBI:83683"/>
        <dbReference type="EC" id="2.3.1.255"/>
    </reaction>
</comment>
<dbReference type="SUPFAM" id="SSF56219">
    <property type="entry name" value="DNase I-like"/>
    <property type="match status" value="1"/>
</dbReference>
<dbReference type="Pfam" id="PF00583">
    <property type="entry name" value="Acetyltransf_1"/>
    <property type="match status" value="1"/>
</dbReference>
<dbReference type="InterPro" id="IPR045047">
    <property type="entry name" value="Ard1-like"/>
</dbReference>
<evidence type="ECO:0000256" key="11">
    <source>
        <dbReference type="SAM" id="MobiDB-lite"/>
    </source>
</evidence>
<dbReference type="GO" id="GO:0031415">
    <property type="term" value="C:NatA complex"/>
    <property type="evidence" value="ECO:0007669"/>
    <property type="project" value="InterPro"/>
</dbReference>
<evidence type="ECO:0000256" key="1">
    <source>
        <dbReference type="ARBA" id="ARBA00022679"/>
    </source>
</evidence>
<keyword evidence="2" id="KW-0012">Acyltransferase</keyword>
<dbReference type="InterPro" id="IPR016181">
    <property type="entry name" value="Acyl_CoA_acyltransferase"/>
</dbReference>
<evidence type="ECO:0000313" key="14">
    <source>
        <dbReference type="Proteomes" id="UP000008909"/>
    </source>
</evidence>
<evidence type="ECO:0000256" key="8">
    <source>
        <dbReference type="ARBA" id="ARBA00048236"/>
    </source>
</evidence>
<comment type="catalytic activity">
    <reaction evidence="5">
        <text>N-terminal L-seryl-[protein] + acetyl-CoA = N-terminal N(alpha)-acetyl-L-seryl-[protein] + CoA + H(+)</text>
        <dbReference type="Rhea" id="RHEA:50504"/>
        <dbReference type="Rhea" id="RHEA-COMP:12703"/>
        <dbReference type="Rhea" id="RHEA-COMP:12704"/>
        <dbReference type="ChEBI" id="CHEBI:15378"/>
        <dbReference type="ChEBI" id="CHEBI:57287"/>
        <dbReference type="ChEBI" id="CHEBI:57288"/>
        <dbReference type="ChEBI" id="CHEBI:64738"/>
        <dbReference type="ChEBI" id="CHEBI:83690"/>
        <dbReference type="EC" id="2.3.1.255"/>
    </reaction>
</comment>
<dbReference type="SUPFAM" id="SSF55729">
    <property type="entry name" value="Acyl-CoA N-acyltransferases (Nat)"/>
    <property type="match status" value="1"/>
</dbReference>
<evidence type="ECO:0000256" key="3">
    <source>
        <dbReference type="ARBA" id="ARBA00025786"/>
    </source>
</evidence>
<evidence type="ECO:0000256" key="7">
    <source>
        <dbReference type="ARBA" id="ARBA00047954"/>
    </source>
</evidence>
<evidence type="ECO:0000256" key="4">
    <source>
        <dbReference type="ARBA" id="ARBA00026110"/>
    </source>
</evidence>
<evidence type="ECO:0000256" key="9">
    <source>
        <dbReference type="ARBA" id="ARBA00049266"/>
    </source>
</evidence>
<dbReference type="PANTHER" id="PTHR23091">
    <property type="entry name" value="N-TERMINAL ACETYLTRANSFERASE"/>
    <property type="match status" value="1"/>
</dbReference>
<name>G7YEE3_CLOSI</name>
<dbReference type="InterPro" id="IPR036691">
    <property type="entry name" value="Endo/exonu/phosph_ase_sf"/>
</dbReference>
<reference key="2">
    <citation type="submission" date="2011-10" db="EMBL/GenBank/DDBJ databases">
        <title>The genome and transcriptome sequence of Clonorchis sinensis provide insights into the carcinogenic liver fluke.</title>
        <authorList>
            <person name="Wang X."/>
            <person name="Huang Y."/>
            <person name="Chen W."/>
            <person name="Liu H."/>
            <person name="Guo L."/>
            <person name="Chen Y."/>
            <person name="Luo F."/>
            <person name="Zhou W."/>
            <person name="Sun J."/>
            <person name="Mao Q."/>
            <person name="Liang P."/>
            <person name="Zhou C."/>
            <person name="Tian Y."/>
            <person name="Men J."/>
            <person name="Lv X."/>
            <person name="Huang L."/>
            <person name="Zhou J."/>
            <person name="Hu Y."/>
            <person name="Li R."/>
            <person name="Zhang F."/>
            <person name="Lei H."/>
            <person name="Li X."/>
            <person name="Hu X."/>
            <person name="Liang C."/>
            <person name="Xu J."/>
            <person name="Wu Z."/>
            <person name="Yu X."/>
        </authorList>
    </citation>
    <scope>NUCLEOTIDE SEQUENCE</scope>
    <source>
        <strain>Henan</strain>
    </source>
</reference>
<comment type="catalytic activity">
    <reaction evidence="10">
        <text>N-terminal L-threonyl-[protein] + acetyl-CoA = N-terminal N(alpha)-acetyl-L-threonyl-[protein] + CoA + H(+)</text>
        <dbReference type="Rhea" id="RHEA:50516"/>
        <dbReference type="Rhea" id="RHEA-COMP:12709"/>
        <dbReference type="Rhea" id="RHEA-COMP:12710"/>
        <dbReference type="ChEBI" id="CHEBI:15378"/>
        <dbReference type="ChEBI" id="CHEBI:57287"/>
        <dbReference type="ChEBI" id="CHEBI:57288"/>
        <dbReference type="ChEBI" id="CHEBI:64739"/>
        <dbReference type="ChEBI" id="CHEBI:133375"/>
        <dbReference type="EC" id="2.3.1.255"/>
    </reaction>
</comment>
<comment type="similarity">
    <text evidence="3">Belongs to the acetyltransferase family. ARD1 subfamily.</text>
</comment>
<gene>
    <name evidence="13" type="ORF">CLF_105916</name>
</gene>
<dbReference type="PANTHER" id="PTHR23091:SF4">
    <property type="entry name" value="N-TERMINAL AMINO-ACID N(ALPHA)-ACETYLTRANSFERASE NATA"/>
    <property type="match status" value="1"/>
</dbReference>
<dbReference type="Proteomes" id="UP000008909">
    <property type="component" value="Unassembled WGS sequence"/>
</dbReference>
<proteinExistence type="inferred from homology"/>
<dbReference type="Gene3D" id="3.40.630.30">
    <property type="match status" value="1"/>
</dbReference>
<feature type="region of interest" description="Disordered" evidence="11">
    <location>
        <begin position="86"/>
        <end position="119"/>
    </location>
</feature>
<evidence type="ECO:0000256" key="2">
    <source>
        <dbReference type="ARBA" id="ARBA00023315"/>
    </source>
</evidence>
<keyword evidence="14" id="KW-1185">Reference proteome</keyword>
<feature type="compositionally biased region" description="Basic and acidic residues" evidence="11">
    <location>
        <begin position="94"/>
        <end position="104"/>
    </location>
</feature>
<dbReference type="InterPro" id="IPR000182">
    <property type="entry name" value="GNAT_dom"/>
</dbReference>
<dbReference type="Gene3D" id="3.60.10.10">
    <property type="entry name" value="Endonuclease/exonuclease/phosphatase"/>
    <property type="match status" value="1"/>
</dbReference>
<dbReference type="EC" id="2.3.1.255" evidence="4"/>
<comment type="catalytic activity">
    <reaction evidence="9">
        <text>N-terminal L-cysteinyl-[protein] + acetyl-CoA = N-terminal N(alpha)-acetyl-L-cysteinyl-[protein] + CoA + H(+)</text>
        <dbReference type="Rhea" id="RHEA:50512"/>
        <dbReference type="Rhea" id="RHEA-COMP:12707"/>
        <dbReference type="Rhea" id="RHEA-COMP:12708"/>
        <dbReference type="ChEBI" id="CHEBI:15378"/>
        <dbReference type="ChEBI" id="CHEBI:57287"/>
        <dbReference type="ChEBI" id="CHEBI:57288"/>
        <dbReference type="ChEBI" id="CHEBI:65250"/>
        <dbReference type="ChEBI" id="CHEBI:133372"/>
        <dbReference type="EC" id="2.3.1.255"/>
    </reaction>
</comment>
<evidence type="ECO:0000256" key="10">
    <source>
        <dbReference type="ARBA" id="ARBA00049434"/>
    </source>
</evidence>
<dbReference type="GO" id="GO:1990189">
    <property type="term" value="F:protein N-terminal-serine acetyltransferase activity"/>
    <property type="evidence" value="ECO:0007669"/>
    <property type="project" value="TreeGrafter"/>
</dbReference>
<keyword evidence="1 13" id="KW-0808">Transferase</keyword>
<evidence type="ECO:0000256" key="5">
    <source>
        <dbReference type="ARBA" id="ARBA00047491"/>
    </source>
</evidence>
<dbReference type="CDD" id="cd04301">
    <property type="entry name" value="NAT_SF"/>
    <property type="match status" value="1"/>
</dbReference>
<dbReference type="EMBL" id="DF143138">
    <property type="protein sequence ID" value="GAA51326.1"/>
    <property type="molecule type" value="Genomic_DNA"/>
</dbReference>
<reference evidence="13" key="1">
    <citation type="journal article" date="2011" name="Genome Biol.">
        <title>The draft genome of the carcinogenic human liver fluke Clonorchis sinensis.</title>
        <authorList>
            <person name="Wang X."/>
            <person name="Chen W."/>
            <person name="Huang Y."/>
            <person name="Sun J."/>
            <person name="Men J."/>
            <person name="Liu H."/>
            <person name="Luo F."/>
            <person name="Guo L."/>
            <person name="Lv X."/>
            <person name="Deng C."/>
            <person name="Zhou C."/>
            <person name="Fan Y."/>
            <person name="Li X."/>
            <person name="Huang L."/>
            <person name="Hu Y."/>
            <person name="Liang C."/>
            <person name="Hu X."/>
            <person name="Xu J."/>
            <person name="Yu X."/>
        </authorList>
    </citation>
    <scope>NUCLEOTIDE SEQUENCE [LARGE SCALE GENOMIC DNA]</scope>
    <source>
        <strain evidence="13">Henan</strain>
    </source>
</reference>
<dbReference type="AlphaFoldDB" id="G7YEE3"/>
<evidence type="ECO:0000256" key="6">
    <source>
        <dbReference type="ARBA" id="ARBA00047805"/>
    </source>
</evidence>
<protein>
    <recommendedName>
        <fullName evidence="4">N-terminal amino-acid N(alpha)-acetyltransferase NatA</fullName>
        <ecNumber evidence="4">2.3.1.255</ecNumber>
    </recommendedName>
</protein>
<comment type="catalytic activity">
    <reaction evidence="6">
        <text>N-terminal L-valyl-[protein] + acetyl-CoA = N-terminal N(alpha)-acetyl-L-valyl-[protein] + CoA + H(+)</text>
        <dbReference type="Rhea" id="RHEA:50508"/>
        <dbReference type="Rhea" id="RHEA-COMP:12705"/>
        <dbReference type="Rhea" id="RHEA-COMP:12706"/>
        <dbReference type="ChEBI" id="CHEBI:15378"/>
        <dbReference type="ChEBI" id="CHEBI:57287"/>
        <dbReference type="ChEBI" id="CHEBI:57288"/>
        <dbReference type="ChEBI" id="CHEBI:64741"/>
        <dbReference type="ChEBI" id="CHEBI:133371"/>
        <dbReference type="EC" id="2.3.1.255"/>
    </reaction>
</comment>
<feature type="domain" description="N-acetyltransferase" evidence="12">
    <location>
        <begin position="266"/>
        <end position="430"/>
    </location>
</feature>
<accession>G7YEE3</accession>